<gene>
    <name evidence="1" type="ORF">PN36_15110</name>
</gene>
<dbReference type="AlphaFoldDB" id="A0A0A6PLT2"/>
<name>A0A0A6PLT2_9GAMM</name>
<keyword evidence="2" id="KW-1185">Reference proteome</keyword>
<dbReference type="EMBL" id="JSZA02000054">
    <property type="protein sequence ID" value="KHD05405.1"/>
    <property type="molecule type" value="Genomic_DNA"/>
</dbReference>
<comment type="caution">
    <text evidence="1">The sequence shown here is derived from an EMBL/GenBank/DDBJ whole genome shotgun (WGS) entry which is preliminary data.</text>
</comment>
<sequence length="69" mass="7899">MASSSYRIKIGTITTTLSHVLVDDLVKIPALKAEIVNYEPTGIIADLEQRHILRRVEQQQPYVLSVYRF</sequence>
<evidence type="ECO:0000313" key="1">
    <source>
        <dbReference type="EMBL" id="KHD05405.1"/>
    </source>
</evidence>
<accession>A0A0A6PLT2</accession>
<evidence type="ECO:0000313" key="2">
    <source>
        <dbReference type="Proteomes" id="UP000030428"/>
    </source>
</evidence>
<proteinExistence type="predicted"/>
<dbReference type="Proteomes" id="UP000030428">
    <property type="component" value="Unassembled WGS sequence"/>
</dbReference>
<reference evidence="1 2" key="1">
    <citation type="journal article" date="2016" name="Front. Microbiol.">
        <title>Single-Cell (Meta-)Genomics of a Dimorphic Candidatus Thiomargarita nelsonii Reveals Genomic Plasticity.</title>
        <authorList>
            <person name="Flood B.E."/>
            <person name="Fliss P."/>
            <person name="Jones D.S."/>
            <person name="Dick G.J."/>
            <person name="Jain S."/>
            <person name="Kaster A.K."/>
            <person name="Winkel M."/>
            <person name="Mussmann M."/>
            <person name="Bailey J."/>
        </authorList>
    </citation>
    <scope>NUCLEOTIDE SEQUENCE [LARGE SCALE GENOMIC DNA]</scope>
    <source>
        <strain evidence="1">Hydrate Ridge</strain>
    </source>
</reference>
<organism evidence="1 2">
    <name type="scientific">Candidatus Thiomargarita nelsonii</name>
    <dbReference type="NCBI Taxonomy" id="1003181"/>
    <lineage>
        <taxon>Bacteria</taxon>
        <taxon>Pseudomonadati</taxon>
        <taxon>Pseudomonadota</taxon>
        <taxon>Gammaproteobacteria</taxon>
        <taxon>Thiotrichales</taxon>
        <taxon>Thiotrichaceae</taxon>
        <taxon>Thiomargarita</taxon>
    </lineage>
</organism>
<protein>
    <submittedName>
        <fullName evidence="1">Uncharacterized protein</fullName>
    </submittedName>
</protein>